<dbReference type="GO" id="GO:0005975">
    <property type="term" value="P:carbohydrate metabolic process"/>
    <property type="evidence" value="ECO:0007669"/>
    <property type="project" value="InterPro"/>
</dbReference>
<dbReference type="GO" id="GO:0030246">
    <property type="term" value="F:carbohydrate binding"/>
    <property type="evidence" value="ECO:0007669"/>
    <property type="project" value="InterPro"/>
</dbReference>
<dbReference type="Gene3D" id="1.20.1050.60">
    <property type="entry name" value="alpha-1,2-mannosidase"/>
    <property type="match status" value="1"/>
</dbReference>
<evidence type="ECO:0000256" key="3">
    <source>
        <dbReference type="ARBA" id="ARBA00022837"/>
    </source>
</evidence>
<comment type="caution">
    <text evidence="7">The sequence shown here is derived from an EMBL/GenBank/DDBJ whole genome shotgun (WGS) entry which is preliminary data.</text>
</comment>
<dbReference type="InterPro" id="IPR008928">
    <property type="entry name" value="6-hairpin_glycosidase_sf"/>
</dbReference>
<dbReference type="EMBL" id="AAXF02000054">
    <property type="protein sequence ID" value="EDO09025.1"/>
    <property type="molecule type" value="Genomic_DNA"/>
</dbReference>
<proteinExistence type="predicted"/>
<dbReference type="Pfam" id="PF07971">
    <property type="entry name" value="Glyco_hydro_92"/>
    <property type="match status" value="1"/>
</dbReference>
<comment type="cofactor">
    <cofactor evidence="1">
        <name>Ca(2+)</name>
        <dbReference type="ChEBI" id="CHEBI:29108"/>
    </cofactor>
</comment>
<organism evidence="7 8">
    <name type="scientific">Bacteroides ovatus (strain ATCC 8483 / DSM 1896 / JCM 5824 / BCRC 10623 / CCUG 4943 / NCTC 11153)</name>
    <dbReference type="NCBI Taxonomy" id="411476"/>
    <lineage>
        <taxon>Bacteria</taxon>
        <taxon>Pseudomonadati</taxon>
        <taxon>Bacteroidota</taxon>
        <taxon>Bacteroidia</taxon>
        <taxon>Bacteroidales</taxon>
        <taxon>Bacteroidaceae</taxon>
        <taxon>Bacteroides</taxon>
    </lineage>
</organism>
<evidence type="ECO:0000313" key="7">
    <source>
        <dbReference type="EMBL" id="EDO09025.1"/>
    </source>
</evidence>
<keyword evidence="4" id="KW-0472">Membrane</keyword>
<dbReference type="AlphaFoldDB" id="A0AAN3A3B1"/>
<dbReference type="InterPro" id="IPR050883">
    <property type="entry name" value="PNGase"/>
</dbReference>
<dbReference type="Gene3D" id="2.70.98.10">
    <property type="match status" value="1"/>
</dbReference>
<dbReference type="GO" id="GO:0006516">
    <property type="term" value="P:glycoprotein catabolic process"/>
    <property type="evidence" value="ECO:0007669"/>
    <property type="project" value="TreeGrafter"/>
</dbReference>
<dbReference type="Proteomes" id="UP000005475">
    <property type="component" value="Unassembled WGS sequence"/>
</dbReference>
<dbReference type="Gene3D" id="3.30.2080.10">
    <property type="entry name" value="GH92 mannosidase domain"/>
    <property type="match status" value="1"/>
</dbReference>
<reference evidence="8" key="2">
    <citation type="submission" date="2007-04" db="EMBL/GenBank/DDBJ databases">
        <title>Draft genome sequence of Bacteroides ovatus (ATCC 8483).</title>
        <authorList>
            <person name="Sudarsanam P."/>
            <person name="Ley R."/>
            <person name="Guruge J."/>
            <person name="Turnbaugh P.J."/>
            <person name="Mahowald M."/>
            <person name="Liep D."/>
            <person name="Gordon J."/>
        </authorList>
    </citation>
    <scope>NUCLEOTIDE SEQUENCE [LARGE SCALE GENOMIC DNA]</scope>
    <source>
        <strain evidence="8">ATCC 8483 / DSM 1896 / JCM 5824 / BCRC 10623 / CCUG 4943 / NCTC 11153</strain>
    </source>
</reference>
<dbReference type="NCBIfam" id="TIGR01180">
    <property type="entry name" value="aman2_put"/>
    <property type="match status" value="1"/>
</dbReference>
<dbReference type="PANTHER" id="PTHR12143:SF43">
    <property type="entry name" value="PUTATIVE-RELATED"/>
    <property type="match status" value="1"/>
</dbReference>
<evidence type="ECO:0000256" key="1">
    <source>
        <dbReference type="ARBA" id="ARBA00001913"/>
    </source>
</evidence>
<feature type="domain" description="Glycosyl hydrolase family 92 N-terminal" evidence="6">
    <location>
        <begin position="102"/>
        <end position="329"/>
    </location>
</feature>
<dbReference type="InterPro" id="IPR041371">
    <property type="entry name" value="GH92_N"/>
</dbReference>
<keyword evidence="3" id="KW-0106">Calcium</keyword>
<name>A0AAN3A3B1_BACO1</name>
<reference evidence="7 8" key="1">
    <citation type="submission" date="2007-03" db="EMBL/GenBank/DDBJ databases">
        <authorList>
            <person name="Fulton L."/>
            <person name="Clifton S."/>
            <person name="Fulton B."/>
            <person name="Xu J."/>
            <person name="Minx P."/>
            <person name="Pepin K.H."/>
            <person name="Johnson M."/>
            <person name="Thiruvilangam P."/>
            <person name="Bhonagiri V."/>
            <person name="Nash W.E."/>
            <person name="Mardis E.R."/>
            <person name="Wilson R.K."/>
        </authorList>
    </citation>
    <scope>NUCLEOTIDE SEQUENCE [LARGE SCALE GENOMIC DNA]</scope>
    <source>
        <strain evidence="8">ATCC 8483 / DSM 1896 / JCM 5824 / BCRC 10623 / CCUG 4943 / NCTC 11153</strain>
    </source>
</reference>
<dbReference type="FunFam" id="1.20.1050.60:FF:000001">
    <property type="entry name" value="Putative alpha-1,2-mannosidase"/>
    <property type="match status" value="1"/>
</dbReference>
<dbReference type="PANTHER" id="PTHR12143">
    <property type="entry name" value="PEPTIDE N-GLYCANASE PNGASE -RELATED"/>
    <property type="match status" value="1"/>
</dbReference>
<gene>
    <name evidence="7" type="ORF">BACOVA_04883</name>
</gene>
<evidence type="ECO:0000256" key="4">
    <source>
        <dbReference type="SAM" id="Phobius"/>
    </source>
</evidence>
<dbReference type="SUPFAM" id="SSF48208">
    <property type="entry name" value="Six-hairpin glycosidases"/>
    <property type="match status" value="1"/>
</dbReference>
<dbReference type="GO" id="GO:0005829">
    <property type="term" value="C:cytosol"/>
    <property type="evidence" value="ECO:0007669"/>
    <property type="project" value="TreeGrafter"/>
</dbReference>
<feature type="transmembrane region" description="Helical" evidence="4">
    <location>
        <begin position="79"/>
        <end position="96"/>
    </location>
</feature>
<dbReference type="InterPro" id="IPR014718">
    <property type="entry name" value="GH-type_carb-bd"/>
</dbReference>
<evidence type="ECO:0000259" key="6">
    <source>
        <dbReference type="Pfam" id="PF17678"/>
    </source>
</evidence>
<dbReference type="FunFam" id="1.20.1610.10:FF:000001">
    <property type="entry name" value="Putative alpha-1,2-mannosidase"/>
    <property type="match status" value="1"/>
</dbReference>
<keyword evidence="4" id="KW-0812">Transmembrane</keyword>
<dbReference type="InterPro" id="IPR005887">
    <property type="entry name" value="GH92_a_mannosidase_put"/>
</dbReference>
<dbReference type="Pfam" id="PF17678">
    <property type="entry name" value="Glyco_hydro_92N"/>
    <property type="match status" value="1"/>
</dbReference>
<evidence type="ECO:0000256" key="2">
    <source>
        <dbReference type="ARBA" id="ARBA00011245"/>
    </source>
</evidence>
<dbReference type="InterPro" id="IPR012939">
    <property type="entry name" value="Glyco_hydro_92"/>
</dbReference>
<dbReference type="FunFam" id="3.30.2080.10:FF:000001">
    <property type="entry name" value="Alpha-1,2-mannosidase subfamily"/>
    <property type="match status" value="1"/>
</dbReference>
<keyword evidence="4" id="KW-1133">Transmembrane helix</keyword>
<dbReference type="Gene3D" id="1.20.1610.10">
    <property type="entry name" value="alpha-1,2-mannosidases domains"/>
    <property type="match status" value="1"/>
</dbReference>
<evidence type="ECO:0000313" key="8">
    <source>
        <dbReference type="Proteomes" id="UP000005475"/>
    </source>
</evidence>
<dbReference type="GO" id="GO:0000224">
    <property type="term" value="F:peptide-N4-(N-acetyl-beta-glucosaminyl)asparagine amidase activity"/>
    <property type="evidence" value="ECO:0007669"/>
    <property type="project" value="TreeGrafter"/>
</dbReference>
<sequence length="832" mass="94910">MIDGNSIIVSSPEVAFPIAVRYAWADNPICNLYNGVNLPASPFRTDDWQGILMVINRYSCFDLPSEIDVTHKKITMNKLIYLVIFSFLSTSIYAQMKDLVQYVNTLQGTDSHFGLSYGNTYPTTGMPYAMHTWSAQTGKNGEGWKYQYAVDNIRGFCQSHQCSPWMSDYAVYSFMPMVGKLVVNQEMRATKFSHDNEIAKPHYYKVMLDNGITTEMAPTTRGVHLRFSYPSTEDAYLVIDGYTDMSEIKIDPAKRQISGWVNNQRFVNNSKTFRSYFVVQFDKAFEDYGMWENQKDEIYPKKLEGEGKGYGAYIKFKKGSKVQAKAASSYISAEQAVITLNDELGKDKNLEATKIRGHKTWNELLNRIQVEGGTDEQMKTFYSCLFRANLFSRKFYERKANGEPYYYSPYDGKVYDGYMYTDNGFWDTFRSQFPLTNILHPTMQGRYMNALLAAQEQCGWLPSWSAPGETGGMLGNHSISLLADAWAKGIRTFDPEKALKAYAHEAMNKGPWGGANGRGFWKEYFELGYVPYPESMGSSAQTMEYAYDDFCGYQLAKMTGNKHYQEVFARQMYNYKNVFDPSIGFMRGKGVDGKWQEPFDPLEWGGPFCEGNAWHYTWSVFHDVEGLIDLFGSDQRFTTKMDSVFTLPSTIKPGTYGGVIHEMKEMELSGMGQYAHGNQPIQHMPYLYSYAGQPWKTQYWVRQIVERLYNSTERGYPGDEDQGGMSSWYILSSLGIYAVCPGTDEYVIGSPLFKKATITMENGNKFVIEANNNSKENLYIQSATLNGRVLDKNFIRYDDIADGGIIRFEMGSQPNKERCTSKYAAPFSLSKE</sequence>
<evidence type="ECO:0000259" key="5">
    <source>
        <dbReference type="Pfam" id="PF07971"/>
    </source>
</evidence>
<feature type="domain" description="Glycosyl hydrolase family 92" evidence="5">
    <location>
        <begin position="335"/>
        <end position="812"/>
    </location>
</feature>
<comment type="subunit">
    <text evidence="2">Monomer.</text>
</comment>
<accession>A0AAN3A3B1</accession>
<protein>
    <submittedName>
        <fullName evidence="7">Alpha-1,2-mannosidase</fullName>
    </submittedName>
</protein>